<proteinExistence type="predicted"/>
<protein>
    <submittedName>
        <fullName evidence="1">Uncharacterized protein</fullName>
    </submittedName>
</protein>
<organism evidence="1 2">
    <name type="scientific">Bradyrhizobium valentinum</name>
    <dbReference type="NCBI Taxonomy" id="1518501"/>
    <lineage>
        <taxon>Bacteria</taxon>
        <taxon>Pseudomonadati</taxon>
        <taxon>Pseudomonadota</taxon>
        <taxon>Alphaproteobacteria</taxon>
        <taxon>Hyphomicrobiales</taxon>
        <taxon>Nitrobacteraceae</taxon>
        <taxon>Bradyrhizobium</taxon>
    </lineage>
</organism>
<keyword evidence="2" id="KW-1185">Reference proteome</keyword>
<dbReference type="AlphaFoldDB" id="A0A0R3LPF4"/>
<sequence length="67" mass="7511">MHQPDIVIDPMVANSGRAASSVKAPDPFLVAKMITQLRTKRPPNQRLLQLLEKPVCTCEVFRLLILT</sequence>
<dbReference type="Proteomes" id="UP000051913">
    <property type="component" value="Unassembled WGS sequence"/>
</dbReference>
<reference evidence="1 2" key="1">
    <citation type="submission" date="2014-03" db="EMBL/GenBank/DDBJ databases">
        <title>Bradyrhizobium valentinum sp. nov., isolated from effective nodules of Lupinus mariae-josephae, a lupine endemic of basic-lime soils in Eastern Spain.</title>
        <authorList>
            <person name="Duran D."/>
            <person name="Rey L."/>
            <person name="Navarro A."/>
            <person name="Busquets A."/>
            <person name="Imperial J."/>
            <person name="Ruiz-Argueso T."/>
        </authorList>
    </citation>
    <scope>NUCLEOTIDE SEQUENCE [LARGE SCALE GENOMIC DNA]</scope>
    <source>
        <strain evidence="1 2">LmjM3</strain>
    </source>
</reference>
<name>A0A0R3LPF4_9BRAD</name>
<evidence type="ECO:0000313" key="2">
    <source>
        <dbReference type="Proteomes" id="UP000051913"/>
    </source>
</evidence>
<evidence type="ECO:0000313" key="1">
    <source>
        <dbReference type="EMBL" id="KRR09323.1"/>
    </source>
</evidence>
<accession>A0A0R3LPF4</accession>
<gene>
    <name evidence="1" type="ORF">CP49_21140</name>
</gene>
<comment type="caution">
    <text evidence="1">The sequence shown here is derived from an EMBL/GenBank/DDBJ whole genome shotgun (WGS) entry which is preliminary data.</text>
</comment>
<dbReference type="EMBL" id="LLXX01000066">
    <property type="protein sequence ID" value="KRR09323.1"/>
    <property type="molecule type" value="Genomic_DNA"/>
</dbReference>